<dbReference type="PANTHER" id="PTHR44998">
    <property type="match status" value="1"/>
</dbReference>
<dbReference type="PROSITE" id="PS50005">
    <property type="entry name" value="TPR"/>
    <property type="match status" value="1"/>
</dbReference>
<evidence type="ECO:0000313" key="11">
    <source>
        <dbReference type="Proteomes" id="UP000574369"/>
    </source>
</evidence>
<gene>
    <name evidence="10" type="ORF">FHS28_004016</name>
</gene>
<dbReference type="Gene3D" id="3.40.50.2000">
    <property type="entry name" value="Glycogen Phosphorylase B"/>
    <property type="match status" value="1"/>
</dbReference>
<evidence type="ECO:0000256" key="2">
    <source>
        <dbReference type="ARBA" id="ARBA00005386"/>
    </source>
</evidence>
<keyword evidence="6" id="KW-0677">Repeat</keyword>
<feature type="repeat" description="TPR" evidence="8">
    <location>
        <begin position="73"/>
        <end position="106"/>
    </location>
</feature>
<evidence type="ECO:0000259" key="9">
    <source>
        <dbReference type="Pfam" id="PF13844"/>
    </source>
</evidence>
<keyword evidence="7 8" id="KW-0802">TPR repeat</keyword>
<dbReference type="SMART" id="SM00028">
    <property type="entry name" value="TPR"/>
    <property type="match status" value="3"/>
</dbReference>
<reference evidence="10 11" key="1">
    <citation type="submission" date="2020-08" db="EMBL/GenBank/DDBJ databases">
        <title>Genomic Encyclopedia of Type Strains, Phase III (KMG-III): the genomes of soil and plant-associated and newly described type strains.</title>
        <authorList>
            <person name="Whitman W."/>
        </authorList>
    </citation>
    <scope>NUCLEOTIDE SEQUENCE [LARGE SCALE GENOMIC DNA]</scope>
    <source>
        <strain evidence="10 11">CECT 7247</strain>
    </source>
</reference>
<dbReference type="Gene3D" id="1.25.40.10">
    <property type="entry name" value="Tetratricopeptide repeat domain"/>
    <property type="match status" value="2"/>
</dbReference>
<evidence type="ECO:0000256" key="3">
    <source>
        <dbReference type="ARBA" id="ARBA00011970"/>
    </source>
</evidence>
<keyword evidence="4" id="KW-0328">Glycosyltransferase</keyword>
<dbReference type="GO" id="GO:0016740">
    <property type="term" value="F:transferase activity"/>
    <property type="evidence" value="ECO:0007669"/>
    <property type="project" value="UniProtKB-KW"/>
</dbReference>
<dbReference type="Gene3D" id="3.40.50.11380">
    <property type="match status" value="1"/>
</dbReference>
<dbReference type="InterPro" id="IPR029489">
    <property type="entry name" value="OGT/SEC/SPY_C"/>
</dbReference>
<dbReference type="SUPFAM" id="SSF48452">
    <property type="entry name" value="TPR-like"/>
    <property type="match status" value="2"/>
</dbReference>
<evidence type="ECO:0000256" key="1">
    <source>
        <dbReference type="ARBA" id="ARBA00004922"/>
    </source>
</evidence>
<keyword evidence="11" id="KW-1185">Reference proteome</keyword>
<evidence type="ECO:0000313" key="10">
    <source>
        <dbReference type="EMBL" id="MBB3196594.1"/>
    </source>
</evidence>
<dbReference type="Pfam" id="PF13844">
    <property type="entry name" value="Glyco_transf_41"/>
    <property type="match status" value="2"/>
</dbReference>
<organism evidence="10 11">
    <name type="scientific">Roseateles terrae</name>
    <dbReference type="NCBI Taxonomy" id="431060"/>
    <lineage>
        <taxon>Bacteria</taxon>
        <taxon>Pseudomonadati</taxon>
        <taxon>Pseudomonadota</taxon>
        <taxon>Betaproteobacteria</taxon>
        <taxon>Burkholderiales</taxon>
        <taxon>Sphaerotilaceae</taxon>
        <taxon>Roseateles</taxon>
    </lineage>
</organism>
<evidence type="ECO:0000256" key="8">
    <source>
        <dbReference type="PROSITE-ProRule" id="PRU00339"/>
    </source>
</evidence>
<dbReference type="EMBL" id="JACHXO010000008">
    <property type="protein sequence ID" value="MBB3196594.1"/>
    <property type="molecule type" value="Genomic_DNA"/>
</dbReference>
<comment type="caution">
    <text evidence="10">The sequence shown here is derived from an EMBL/GenBank/DDBJ whole genome shotgun (WGS) entry which is preliminary data.</text>
</comment>
<name>A0ABR6GWU9_9BURK</name>
<evidence type="ECO:0000256" key="5">
    <source>
        <dbReference type="ARBA" id="ARBA00022679"/>
    </source>
</evidence>
<comment type="similarity">
    <text evidence="2">Belongs to the glycosyltransferase 41 family. O-GlcNAc transferase subfamily.</text>
</comment>
<evidence type="ECO:0000256" key="4">
    <source>
        <dbReference type="ARBA" id="ARBA00022676"/>
    </source>
</evidence>
<accession>A0ABR6GWU9</accession>
<dbReference type="RefSeq" id="WP_246410386.1">
    <property type="nucleotide sequence ID" value="NZ_JACHXO010000008.1"/>
</dbReference>
<evidence type="ECO:0000256" key="6">
    <source>
        <dbReference type="ARBA" id="ARBA00022737"/>
    </source>
</evidence>
<sequence>MDSAANRMQNLSVPAELAQEWELLLQRAGAGSLPLPELMDRANVLQNRQLGHAAAALYETWLSVPGHPPASQLVALYNWGTVLGNVQQHQRAEQVYQQALAISPSFAQARLNLGHQLEHQQRVEEALAAWRSVYDHEGPMESLGAEVLGLRTHALNNAARLLELQRRYEESEALMVRSLTLKPDQTDVMQHYVHIRQKQCKWPVYQPFGEVTHNALLLATSLLATLSATDDPALQMGAAQRFVYEKVTRPKEAPLWRHPASVAARQQGGKIRIGYLSGDLCMHAVGLLTAELYELHDREKFEIHAFCWSREDGTPLRQRLLRSFDKVWRINTIDDSNAAKLIAQTGIDVLVDLQGLTSGARPNILAYRPAPVQVSYLGLPATSLLPGVDWILADRFTMPPEYLPYCSEKPIYLPHCYQVSDRQREVGATPTRAQYDLPEDAFVFCSFNNNHKMNAEMFGAWMRILLGVPGSVLWLLADNDWARANLRREAEAAGVDPARLIFAPRVAPPDYLARFMLPDLVLDTFPYNAGTTASDCLWMGTPILTRSGRSYISRMCGSLLTAVGLPDLITHSLQEYEQRAIQIGLNPGRARSYKRYLREEGRQSELFNMPQIVRDIEREFEQLTLAHRA</sequence>
<feature type="domain" description="O-GlcNAc transferase C-terminal" evidence="9">
    <location>
        <begin position="431"/>
        <end position="615"/>
    </location>
</feature>
<proteinExistence type="inferred from homology"/>
<keyword evidence="5 10" id="KW-0808">Transferase</keyword>
<dbReference type="EC" id="2.4.1.255" evidence="3"/>
<protein>
    <recommendedName>
        <fullName evidence="3">protein O-GlcNAc transferase</fullName>
        <ecNumber evidence="3">2.4.1.255</ecNumber>
    </recommendedName>
</protein>
<feature type="domain" description="O-GlcNAc transferase C-terminal" evidence="9">
    <location>
        <begin position="256"/>
        <end position="423"/>
    </location>
</feature>
<comment type="pathway">
    <text evidence="1">Protein modification; protein glycosylation.</text>
</comment>
<dbReference type="InterPro" id="IPR019734">
    <property type="entry name" value="TPR_rpt"/>
</dbReference>
<dbReference type="Proteomes" id="UP000574369">
    <property type="component" value="Unassembled WGS sequence"/>
</dbReference>
<dbReference type="PANTHER" id="PTHR44998:SF1">
    <property type="entry name" value="UDP-N-ACETYLGLUCOSAMINE--PEPTIDE N-ACETYLGLUCOSAMINYLTRANSFERASE 110 KDA SUBUNIT"/>
    <property type="match status" value="1"/>
</dbReference>
<evidence type="ECO:0000256" key="7">
    <source>
        <dbReference type="ARBA" id="ARBA00022803"/>
    </source>
</evidence>
<dbReference type="InterPro" id="IPR011990">
    <property type="entry name" value="TPR-like_helical_dom_sf"/>
</dbReference>